<dbReference type="PANTHER" id="PTHR30146:SF109">
    <property type="entry name" value="HTH-TYPE TRANSCRIPTIONAL REGULATOR GALS"/>
    <property type="match status" value="1"/>
</dbReference>
<dbReference type="Gene3D" id="3.40.50.2300">
    <property type="match status" value="2"/>
</dbReference>
<evidence type="ECO:0000256" key="3">
    <source>
        <dbReference type="ARBA" id="ARBA00023163"/>
    </source>
</evidence>
<dbReference type="InterPro" id="IPR010982">
    <property type="entry name" value="Lambda_DNA-bd_dom_sf"/>
</dbReference>
<dbReference type="Pfam" id="PF00356">
    <property type="entry name" value="LacI"/>
    <property type="match status" value="1"/>
</dbReference>
<dbReference type="CDD" id="cd01392">
    <property type="entry name" value="HTH_LacI"/>
    <property type="match status" value="1"/>
</dbReference>
<reference evidence="5 6" key="1">
    <citation type="submission" date="2016-10" db="EMBL/GenBank/DDBJ databases">
        <authorList>
            <person name="de Groot N.N."/>
        </authorList>
    </citation>
    <scope>NUCLEOTIDE SEQUENCE [LARGE SCALE GENOMIC DNA]</scope>
    <source>
        <strain evidence="5 6">CGMCC 1.7031</strain>
    </source>
</reference>
<feature type="domain" description="HTH lacI-type" evidence="4">
    <location>
        <begin position="5"/>
        <end position="59"/>
    </location>
</feature>
<dbReference type="Proteomes" id="UP000199354">
    <property type="component" value="Unassembled WGS sequence"/>
</dbReference>
<dbReference type="InterPro" id="IPR046335">
    <property type="entry name" value="LacI/GalR-like_sensor"/>
</dbReference>
<dbReference type="SUPFAM" id="SSF53822">
    <property type="entry name" value="Periplasmic binding protein-like I"/>
    <property type="match status" value="1"/>
</dbReference>
<name>A0A1G5GGY7_9FLAO</name>
<dbReference type="OrthoDB" id="9768806at2"/>
<dbReference type="CDD" id="cd06267">
    <property type="entry name" value="PBP1_LacI_sugar_binding-like"/>
    <property type="match status" value="1"/>
</dbReference>
<dbReference type="SUPFAM" id="SSF47413">
    <property type="entry name" value="lambda repressor-like DNA-binding domains"/>
    <property type="match status" value="1"/>
</dbReference>
<dbReference type="Pfam" id="PF13377">
    <property type="entry name" value="Peripla_BP_3"/>
    <property type="match status" value="1"/>
</dbReference>
<organism evidence="5 6">
    <name type="scientific">Flavobacterium caeni</name>
    <dbReference type="NCBI Taxonomy" id="490189"/>
    <lineage>
        <taxon>Bacteria</taxon>
        <taxon>Pseudomonadati</taxon>
        <taxon>Bacteroidota</taxon>
        <taxon>Flavobacteriia</taxon>
        <taxon>Flavobacteriales</taxon>
        <taxon>Flavobacteriaceae</taxon>
        <taxon>Flavobacterium</taxon>
    </lineage>
</organism>
<gene>
    <name evidence="5" type="ORF">SAMN02927903_01577</name>
</gene>
<keyword evidence="2" id="KW-0238">DNA-binding</keyword>
<dbReference type="InterPro" id="IPR028082">
    <property type="entry name" value="Peripla_BP_I"/>
</dbReference>
<dbReference type="STRING" id="490189.SAMN02927903_01577"/>
<keyword evidence="3" id="KW-0804">Transcription</keyword>
<dbReference type="Gene3D" id="1.10.260.40">
    <property type="entry name" value="lambda repressor-like DNA-binding domains"/>
    <property type="match status" value="1"/>
</dbReference>
<proteinExistence type="predicted"/>
<evidence type="ECO:0000313" key="5">
    <source>
        <dbReference type="EMBL" id="SCY50805.1"/>
    </source>
</evidence>
<dbReference type="SMART" id="SM00354">
    <property type="entry name" value="HTH_LACI"/>
    <property type="match status" value="1"/>
</dbReference>
<evidence type="ECO:0000259" key="4">
    <source>
        <dbReference type="PROSITE" id="PS50932"/>
    </source>
</evidence>
<evidence type="ECO:0000256" key="2">
    <source>
        <dbReference type="ARBA" id="ARBA00023125"/>
    </source>
</evidence>
<dbReference type="PROSITE" id="PS50932">
    <property type="entry name" value="HTH_LACI_2"/>
    <property type="match status" value="1"/>
</dbReference>
<dbReference type="InterPro" id="IPR000843">
    <property type="entry name" value="HTH_LacI"/>
</dbReference>
<evidence type="ECO:0000256" key="1">
    <source>
        <dbReference type="ARBA" id="ARBA00023015"/>
    </source>
</evidence>
<dbReference type="GO" id="GO:0003700">
    <property type="term" value="F:DNA-binding transcription factor activity"/>
    <property type="evidence" value="ECO:0007669"/>
    <property type="project" value="TreeGrafter"/>
</dbReference>
<dbReference type="AlphaFoldDB" id="A0A1G5GGY7"/>
<protein>
    <submittedName>
        <fullName evidence="5">Transcriptional regulator, LacI family</fullName>
    </submittedName>
</protein>
<accession>A0A1G5GGY7</accession>
<dbReference type="GO" id="GO:0000976">
    <property type="term" value="F:transcription cis-regulatory region binding"/>
    <property type="evidence" value="ECO:0007669"/>
    <property type="project" value="TreeGrafter"/>
</dbReference>
<dbReference type="EMBL" id="FMVF01000006">
    <property type="protein sequence ID" value="SCY50805.1"/>
    <property type="molecule type" value="Genomic_DNA"/>
</dbReference>
<keyword evidence="1" id="KW-0805">Transcription regulation</keyword>
<sequence>MKRKVTLKQIAKELDVSISTVSKSLRDSPEISEDTRQKVQAFAKLYNYKPNLIALSLKNKKTKTIGIIIPEIVHHFFATVISGIEHVANEHGYNVIVTLSDESFDKEVINMEMLANGSIDGFIMSLSKETQHKKDFHHIAEVINQGMPVVMFDRVTSDILCDKVIIDDNAAAFDAVQSLINNDFNKIALITTVDYVSVGKLRTDGYIKALRTNDRKVDESLILRIEDIDNCEEAIEKMMQEVKPDAVFAVNELFAVTAIKAANKLGQKVPEDVSVIGFTDGIISKYSSPSITTVSQNGIKMGGKAAKMLIDRLESEEEDEELYRTEVIETHLVVRESTPTL</sequence>
<dbReference type="PANTHER" id="PTHR30146">
    <property type="entry name" value="LACI-RELATED TRANSCRIPTIONAL REPRESSOR"/>
    <property type="match status" value="1"/>
</dbReference>
<dbReference type="RefSeq" id="WP_091141742.1">
    <property type="nucleotide sequence ID" value="NZ_FMVF01000006.1"/>
</dbReference>
<evidence type="ECO:0000313" key="6">
    <source>
        <dbReference type="Proteomes" id="UP000199354"/>
    </source>
</evidence>
<keyword evidence="6" id="KW-1185">Reference proteome</keyword>